<accession>A0A429ZY67</accession>
<evidence type="ECO:0000256" key="3">
    <source>
        <dbReference type="ARBA" id="ARBA00022475"/>
    </source>
</evidence>
<gene>
    <name evidence="9" type="ORF">CBF37_05790</name>
</gene>
<evidence type="ECO:0000313" key="9">
    <source>
        <dbReference type="EMBL" id="RST98883.1"/>
    </source>
</evidence>
<evidence type="ECO:0000313" key="10">
    <source>
        <dbReference type="Proteomes" id="UP000287857"/>
    </source>
</evidence>
<evidence type="ECO:0000256" key="6">
    <source>
        <dbReference type="ARBA" id="ARBA00022989"/>
    </source>
</evidence>
<feature type="transmembrane region" description="Helical" evidence="8">
    <location>
        <begin position="146"/>
        <end position="164"/>
    </location>
</feature>
<dbReference type="AlphaFoldDB" id="A0A429ZY67"/>
<evidence type="ECO:0000256" key="5">
    <source>
        <dbReference type="ARBA" id="ARBA00022960"/>
    </source>
</evidence>
<dbReference type="OrthoDB" id="2148512at2"/>
<comment type="caution">
    <text evidence="9">The sequence shown here is derived from an EMBL/GenBank/DDBJ whole genome shotgun (WGS) entry which is preliminary data.</text>
</comment>
<feature type="transmembrane region" description="Helical" evidence="8">
    <location>
        <begin position="106"/>
        <end position="126"/>
    </location>
</feature>
<reference evidence="9 10" key="1">
    <citation type="submission" date="2017-05" db="EMBL/GenBank/DDBJ databases">
        <title>Vagococcus spp. assemblies.</title>
        <authorList>
            <person name="Gulvik C.A."/>
        </authorList>
    </citation>
    <scope>NUCLEOTIDE SEQUENCE [LARGE SCALE GENOMIC DNA]</scope>
    <source>
        <strain evidence="9 10">SS1995</strain>
    </source>
</reference>
<dbReference type="GO" id="GO:0005886">
    <property type="term" value="C:plasma membrane"/>
    <property type="evidence" value="ECO:0007669"/>
    <property type="project" value="UniProtKB-SubCell"/>
</dbReference>
<keyword evidence="3" id="KW-1003">Cell membrane</keyword>
<dbReference type="Proteomes" id="UP000287857">
    <property type="component" value="Unassembled WGS sequence"/>
</dbReference>
<proteinExistence type="inferred from homology"/>
<feature type="transmembrane region" description="Helical" evidence="8">
    <location>
        <begin position="6"/>
        <end position="23"/>
    </location>
</feature>
<dbReference type="GO" id="GO:0008360">
    <property type="term" value="P:regulation of cell shape"/>
    <property type="evidence" value="ECO:0007669"/>
    <property type="project" value="UniProtKB-KW"/>
</dbReference>
<keyword evidence="10" id="KW-1185">Reference proteome</keyword>
<keyword evidence="5" id="KW-0133">Cell shape</keyword>
<comment type="subcellular location">
    <subcellularLocation>
        <location evidence="1">Cell membrane</location>
        <topology evidence="1">Multi-pass membrane protein</topology>
    </subcellularLocation>
</comment>
<protein>
    <submittedName>
        <fullName evidence="9">Rod shape-determining protein MreD</fullName>
    </submittedName>
</protein>
<comment type="similarity">
    <text evidence="2">Belongs to the MreD family.</text>
</comment>
<dbReference type="InterPro" id="IPR007227">
    <property type="entry name" value="Cell_shape_determining_MreD"/>
</dbReference>
<organism evidence="9 10">
    <name type="scientific">Vagococcus vulneris</name>
    <dbReference type="NCBI Taxonomy" id="1977869"/>
    <lineage>
        <taxon>Bacteria</taxon>
        <taxon>Bacillati</taxon>
        <taxon>Bacillota</taxon>
        <taxon>Bacilli</taxon>
        <taxon>Lactobacillales</taxon>
        <taxon>Enterococcaceae</taxon>
        <taxon>Vagococcus</taxon>
    </lineage>
</organism>
<dbReference type="RefSeq" id="WP_125983806.1">
    <property type="nucleotide sequence ID" value="NZ_NGJS01000007.1"/>
</dbReference>
<evidence type="ECO:0000256" key="8">
    <source>
        <dbReference type="SAM" id="Phobius"/>
    </source>
</evidence>
<keyword evidence="6 8" id="KW-1133">Transmembrane helix</keyword>
<dbReference type="EMBL" id="NGJS01000007">
    <property type="protein sequence ID" value="RST98883.1"/>
    <property type="molecule type" value="Genomic_DNA"/>
</dbReference>
<dbReference type="Pfam" id="PF04093">
    <property type="entry name" value="MreD"/>
    <property type="match status" value="1"/>
</dbReference>
<keyword evidence="7 8" id="KW-0472">Membrane</keyword>
<evidence type="ECO:0000256" key="7">
    <source>
        <dbReference type="ARBA" id="ARBA00023136"/>
    </source>
</evidence>
<feature type="transmembrane region" description="Helical" evidence="8">
    <location>
        <begin position="30"/>
        <end position="56"/>
    </location>
</feature>
<name>A0A429ZY67_9ENTE</name>
<evidence type="ECO:0000256" key="1">
    <source>
        <dbReference type="ARBA" id="ARBA00004651"/>
    </source>
</evidence>
<evidence type="ECO:0000256" key="4">
    <source>
        <dbReference type="ARBA" id="ARBA00022692"/>
    </source>
</evidence>
<dbReference type="NCBIfam" id="TIGR03426">
    <property type="entry name" value="shape_MreD"/>
    <property type="match status" value="1"/>
</dbReference>
<feature type="transmembrane region" description="Helical" evidence="8">
    <location>
        <begin position="76"/>
        <end position="99"/>
    </location>
</feature>
<sequence>MSNEKKKIMFYVLPIVFFLLMLLDGHLSSIILTVFAVPMSFTSNLLLMVMMFATFQMNKSYMLSWSAFIGLLYDSYYYNVIGINLILFPVLVWLIYFLFERIVPSTFTIILAFVVFVTGLSVGRVILLTMFKLTDTTTIDFLTRTLAPTLIVNLILVAVLVIPLKKVFNIKR</sequence>
<evidence type="ECO:0000256" key="2">
    <source>
        <dbReference type="ARBA" id="ARBA00007776"/>
    </source>
</evidence>
<keyword evidence="4 8" id="KW-0812">Transmembrane</keyword>